<evidence type="ECO:0000256" key="5">
    <source>
        <dbReference type="ARBA" id="ARBA00022553"/>
    </source>
</evidence>
<dbReference type="SUPFAM" id="SSF47384">
    <property type="entry name" value="Homodimeric domain of signal transducing histidine kinase"/>
    <property type="match status" value="1"/>
</dbReference>
<dbReference type="GO" id="GO:0005886">
    <property type="term" value="C:plasma membrane"/>
    <property type="evidence" value="ECO:0007669"/>
    <property type="project" value="UniProtKB-SubCell"/>
</dbReference>
<dbReference type="SMART" id="SM00387">
    <property type="entry name" value="HATPase_c"/>
    <property type="match status" value="1"/>
</dbReference>
<evidence type="ECO:0000256" key="10">
    <source>
        <dbReference type="ARBA" id="ARBA00022840"/>
    </source>
</evidence>
<dbReference type="InterPro" id="IPR000014">
    <property type="entry name" value="PAS"/>
</dbReference>
<keyword evidence="9" id="KW-0418">Kinase</keyword>
<evidence type="ECO:0000256" key="8">
    <source>
        <dbReference type="ARBA" id="ARBA00022741"/>
    </source>
</evidence>
<dbReference type="Gene3D" id="1.10.287.130">
    <property type="match status" value="1"/>
</dbReference>
<keyword evidence="10" id="KW-0067">ATP-binding</keyword>
<dbReference type="Gene3D" id="3.30.565.10">
    <property type="entry name" value="Histidine kinase-like ATPase, C-terminal domain"/>
    <property type="match status" value="1"/>
</dbReference>
<dbReference type="EC" id="2.7.13.3" evidence="3"/>
<keyword evidence="5 17" id="KW-0597">Phosphoprotein</keyword>
<evidence type="ECO:0000256" key="6">
    <source>
        <dbReference type="ARBA" id="ARBA00022679"/>
    </source>
</evidence>
<dbReference type="SMART" id="SM00388">
    <property type="entry name" value="HisKA"/>
    <property type="match status" value="1"/>
</dbReference>
<evidence type="ECO:0000256" key="1">
    <source>
        <dbReference type="ARBA" id="ARBA00000085"/>
    </source>
</evidence>
<evidence type="ECO:0000259" key="19">
    <source>
        <dbReference type="PROSITE" id="PS50109"/>
    </source>
</evidence>
<keyword evidence="6" id="KW-0808">Transferase</keyword>
<evidence type="ECO:0000256" key="2">
    <source>
        <dbReference type="ARBA" id="ARBA00004651"/>
    </source>
</evidence>
<keyword evidence="4" id="KW-1003">Cell membrane</keyword>
<protein>
    <recommendedName>
        <fullName evidence="15">Sensory/regulatory protein RpfC</fullName>
        <ecNumber evidence="3">2.7.13.3</ecNumber>
    </recommendedName>
</protein>
<dbReference type="InterPro" id="IPR004358">
    <property type="entry name" value="Sig_transdc_His_kin-like_C"/>
</dbReference>
<evidence type="ECO:0000313" key="22">
    <source>
        <dbReference type="EMBL" id="KAA6232005.1"/>
    </source>
</evidence>
<dbReference type="SUPFAM" id="SSF55785">
    <property type="entry name" value="PYP-like sensor domain (PAS domain)"/>
    <property type="match status" value="1"/>
</dbReference>
<evidence type="ECO:0000256" key="3">
    <source>
        <dbReference type="ARBA" id="ARBA00012438"/>
    </source>
</evidence>
<proteinExistence type="predicted"/>
<keyword evidence="11" id="KW-1133">Transmembrane helix</keyword>
<dbReference type="FunFam" id="3.30.565.10:FF:000010">
    <property type="entry name" value="Sensor histidine kinase RcsC"/>
    <property type="match status" value="1"/>
</dbReference>
<evidence type="ECO:0000256" key="15">
    <source>
        <dbReference type="ARBA" id="ARBA00068150"/>
    </source>
</evidence>
<dbReference type="InterPro" id="IPR036890">
    <property type="entry name" value="HATPase_C_sf"/>
</dbReference>
<reference evidence="22 23" key="1">
    <citation type="submission" date="2019-07" db="EMBL/GenBank/DDBJ databases">
        <title>Draft genome Sequence of Chlorobium phaeovibrioides sp. strain PhvTcv-s14, from the Phylum Chlorobi.</title>
        <authorList>
            <person name="Babenko V."/>
            <person name="Boldyreva D."/>
            <person name="Kanygina A."/>
            <person name="Selezneva O."/>
            <person name="Akopiyan T."/>
            <person name="Lunina O."/>
        </authorList>
    </citation>
    <scope>NUCLEOTIDE SEQUENCE [LARGE SCALE GENOMIC DNA]</scope>
    <source>
        <strain evidence="22 23">GrTcv12</strain>
    </source>
</reference>
<dbReference type="Gene3D" id="1.20.120.160">
    <property type="entry name" value="HPT domain"/>
    <property type="match status" value="1"/>
</dbReference>
<evidence type="ECO:0000256" key="7">
    <source>
        <dbReference type="ARBA" id="ARBA00022692"/>
    </source>
</evidence>
<evidence type="ECO:0000256" key="13">
    <source>
        <dbReference type="ARBA" id="ARBA00023136"/>
    </source>
</evidence>
<dbReference type="FunFam" id="1.10.287.130:FF:000002">
    <property type="entry name" value="Two-component osmosensing histidine kinase"/>
    <property type="match status" value="1"/>
</dbReference>
<keyword evidence="8" id="KW-0547">Nucleotide-binding</keyword>
<dbReference type="SUPFAM" id="SSF55874">
    <property type="entry name" value="ATPase domain of HSP90 chaperone/DNA topoisomerase II/histidine kinase"/>
    <property type="match status" value="1"/>
</dbReference>
<comment type="subunit">
    <text evidence="14">At low DSF concentrations, interacts with RpfF.</text>
</comment>
<dbReference type="InterPro" id="IPR008207">
    <property type="entry name" value="Sig_transdc_His_kin_Hpt_dom"/>
</dbReference>
<dbReference type="InterPro" id="IPR011006">
    <property type="entry name" value="CheY-like_superfamily"/>
</dbReference>
<evidence type="ECO:0000256" key="17">
    <source>
        <dbReference type="PROSITE-ProRule" id="PRU00169"/>
    </source>
</evidence>
<feature type="domain" description="Response regulatory" evidence="20">
    <location>
        <begin position="613"/>
        <end position="732"/>
    </location>
</feature>
<dbReference type="EMBL" id="VMRG01000001">
    <property type="protein sequence ID" value="KAA6232005.1"/>
    <property type="molecule type" value="Genomic_DNA"/>
</dbReference>
<dbReference type="Pfam" id="PF00072">
    <property type="entry name" value="Response_reg"/>
    <property type="match status" value="1"/>
</dbReference>
<dbReference type="CDD" id="cd00088">
    <property type="entry name" value="HPT"/>
    <property type="match status" value="1"/>
</dbReference>
<dbReference type="NCBIfam" id="TIGR00229">
    <property type="entry name" value="sensory_box"/>
    <property type="match status" value="1"/>
</dbReference>
<dbReference type="Pfam" id="PF00512">
    <property type="entry name" value="HisKA"/>
    <property type="match status" value="1"/>
</dbReference>
<dbReference type="GO" id="GO:0005524">
    <property type="term" value="F:ATP binding"/>
    <property type="evidence" value="ECO:0007669"/>
    <property type="project" value="UniProtKB-KW"/>
</dbReference>
<dbReference type="AlphaFoldDB" id="A0A5M8IC94"/>
<evidence type="ECO:0000256" key="9">
    <source>
        <dbReference type="ARBA" id="ARBA00022777"/>
    </source>
</evidence>
<accession>A0A5M8IC94</accession>
<dbReference type="SUPFAM" id="SSF47226">
    <property type="entry name" value="Histidine-containing phosphotransfer domain, HPT domain"/>
    <property type="match status" value="1"/>
</dbReference>
<dbReference type="InterPro" id="IPR003661">
    <property type="entry name" value="HisK_dim/P_dom"/>
</dbReference>
<dbReference type="PANTHER" id="PTHR45339">
    <property type="entry name" value="HYBRID SIGNAL TRANSDUCTION HISTIDINE KINASE J"/>
    <property type="match status" value="1"/>
</dbReference>
<comment type="subcellular location">
    <subcellularLocation>
        <location evidence="2">Cell membrane</location>
        <topology evidence="2">Multi-pass membrane protein</topology>
    </subcellularLocation>
</comment>
<evidence type="ECO:0000259" key="21">
    <source>
        <dbReference type="PROSITE" id="PS50894"/>
    </source>
</evidence>
<feature type="domain" description="Histidine kinase" evidence="19">
    <location>
        <begin position="230"/>
        <end position="452"/>
    </location>
</feature>
<dbReference type="InterPro" id="IPR005467">
    <property type="entry name" value="His_kinase_dom"/>
</dbReference>
<keyword evidence="13" id="KW-0472">Membrane</keyword>
<sequence>MTKRKYTYEELEEKIAFLEHQVIKSRVIEQELLEKQALLRGQNLALVRKSIELSDVKLQLEDVLASLRTSENTLATVLANSPDTIVAVDADYSIIYVNRTLPGCTLPLRVGGSFCEHMSSEGQRLYRQAIDTVFASGQATAIEWKIMVPGGGSIEAESRIGPSFQDGRVASVVILTSDISPRKQLERDLQQSFGELEEFNRRLEESVLKTEQMAAEARDANVAKSQFLANMSHEIRTPMNGVIGMADLLLETALDTEQRKYAQTIIRSARSLLKIINDILDFSKIEANRFELEHSDFELCDLLMEISGILGIEAYESRLELSVHVAPEIPTSLKGDSGRIRQILVNLLGNAVKFTPVGGEVGVKLKLQQETDRFVVIQFSVFDTGVGIPPEQLDSIFEPFTQADGSTARKYGGTGLGLSISNHLATRMGGRINVESHPGEGSVFSFNIVLEKQSVQHVPRTLALEHDIMLACWSDVLAGSLKDTLGLWGCGCRRIEGYSEVPDILRQSGSGGRFILFLDMRCFGLECEGLIEYIEALKEFTGLRIILLVSVGNREEEFSEICGGNCLFLEKPVQRDELFLMLSDTIERMPPARCESAEPQSLLPATAPTAGLVVLIVEDSPVNQQVAVAMLRKLGCEPDVASGGREALELMRTTAYDMVFMDCQMPEMDGYEATGRIRSGSGMKSSRNVPVVAMTANVMKGDRERCIASGMDDYIAKPLQKSDFRRVLSHYFPLWESGGVGRDGEGDAEENASGNAVGVFLLQDVLQRLQNDREIVRIIIHQFLEETAEQIASIVTAARQSDPARFRLLVHTLKGAASTVGAAELSRHAAMLEDAERSKDLERVENLLGNLHDQFLVFKNEVARIDWLS</sequence>
<comment type="catalytic activity">
    <reaction evidence="1">
        <text>ATP + protein L-histidine = ADP + protein N-phospho-L-histidine.</text>
        <dbReference type="EC" id="2.7.13.3"/>
    </reaction>
</comment>
<dbReference type="Pfam" id="PF02518">
    <property type="entry name" value="HATPase_c"/>
    <property type="match status" value="1"/>
</dbReference>
<feature type="coiled-coil region" evidence="18">
    <location>
        <begin position="182"/>
        <end position="220"/>
    </location>
</feature>
<feature type="modified residue" description="4-aspartylphosphate" evidence="17">
    <location>
        <position position="662"/>
    </location>
</feature>
<dbReference type="InterPro" id="IPR001789">
    <property type="entry name" value="Sig_transdc_resp-reg_receiver"/>
</dbReference>
<dbReference type="CDD" id="cd17546">
    <property type="entry name" value="REC_hyHK_CKI1_RcsC-like"/>
    <property type="match status" value="1"/>
</dbReference>
<dbReference type="Pfam" id="PF08448">
    <property type="entry name" value="PAS_4"/>
    <property type="match status" value="1"/>
</dbReference>
<evidence type="ECO:0000256" key="18">
    <source>
        <dbReference type="SAM" id="Coils"/>
    </source>
</evidence>
<dbReference type="InterPro" id="IPR013656">
    <property type="entry name" value="PAS_4"/>
</dbReference>
<feature type="modified residue" description="Phosphohistidine" evidence="16">
    <location>
        <position position="811"/>
    </location>
</feature>
<dbReference type="SMART" id="SM00448">
    <property type="entry name" value="REC"/>
    <property type="match status" value="1"/>
</dbReference>
<evidence type="ECO:0000256" key="14">
    <source>
        <dbReference type="ARBA" id="ARBA00064003"/>
    </source>
</evidence>
<dbReference type="InterPro" id="IPR036097">
    <property type="entry name" value="HisK_dim/P_sf"/>
</dbReference>
<dbReference type="PROSITE" id="PS50110">
    <property type="entry name" value="RESPONSE_REGULATORY"/>
    <property type="match status" value="1"/>
</dbReference>
<evidence type="ECO:0000313" key="23">
    <source>
        <dbReference type="Proteomes" id="UP000327458"/>
    </source>
</evidence>
<dbReference type="PROSITE" id="PS50109">
    <property type="entry name" value="HIS_KIN"/>
    <property type="match status" value="1"/>
</dbReference>
<evidence type="ECO:0000256" key="16">
    <source>
        <dbReference type="PROSITE-ProRule" id="PRU00110"/>
    </source>
</evidence>
<dbReference type="InterPro" id="IPR035965">
    <property type="entry name" value="PAS-like_dom_sf"/>
</dbReference>
<evidence type="ECO:0000256" key="11">
    <source>
        <dbReference type="ARBA" id="ARBA00022989"/>
    </source>
</evidence>
<evidence type="ECO:0000259" key="20">
    <source>
        <dbReference type="PROSITE" id="PS50110"/>
    </source>
</evidence>
<dbReference type="GO" id="GO:0000155">
    <property type="term" value="F:phosphorelay sensor kinase activity"/>
    <property type="evidence" value="ECO:0007669"/>
    <property type="project" value="InterPro"/>
</dbReference>
<keyword evidence="18" id="KW-0175">Coiled coil</keyword>
<dbReference type="PANTHER" id="PTHR45339:SF1">
    <property type="entry name" value="HYBRID SIGNAL TRANSDUCTION HISTIDINE KINASE J"/>
    <property type="match status" value="1"/>
</dbReference>
<keyword evidence="7" id="KW-0812">Transmembrane</keyword>
<dbReference type="CDD" id="cd16922">
    <property type="entry name" value="HATPase_EvgS-ArcB-TorS-like"/>
    <property type="match status" value="1"/>
</dbReference>
<organism evidence="22 23">
    <name type="scientific">Chlorobium phaeovibrioides</name>
    <dbReference type="NCBI Taxonomy" id="1094"/>
    <lineage>
        <taxon>Bacteria</taxon>
        <taxon>Pseudomonadati</taxon>
        <taxon>Chlorobiota</taxon>
        <taxon>Chlorobiia</taxon>
        <taxon>Chlorobiales</taxon>
        <taxon>Chlorobiaceae</taxon>
        <taxon>Chlorobium/Pelodictyon group</taxon>
        <taxon>Chlorobium</taxon>
    </lineage>
</organism>
<dbReference type="Pfam" id="PF01627">
    <property type="entry name" value="Hpt"/>
    <property type="match status" value="1"/>
</dbReference>
<dbReference type="PROSITE" id="PS50894">
    <property type="entry name" value="HPT"/>
    <property type="match status" value="1"/>
</dbReference>
<dbReference type="Gene3D" id="3.30.450.20">
    <property type="entry name" value="PAS domain"/>
    <property type="match status" value="1"/>
</dbReference>
<keyword evidence="12" id="KW-0902">Two-component regulatory system</keyword>
<dbReference type="RefSeq" id="WP_151419105.1">
    <property type="nucleotide sequence ID" value="NZ_VMRG01000001.1"/>
</dbReference>
<dbReference type="Proteomes" id="UP000327458">
    <property type="component" value="Unassembled WGS sequence"/>
</dbReference>
<comment type="caution">
    <text evidence="22">The sequence shown here is derived from an EMBL/GenBank/DDBJ whole genome shotgun (WGS) entry which is preliminary data.</text>
</comment>
<dbReference type="InterPro" id="IPR003594">
    <property type="entry name" value="HATPase_dom"/>
</dbReference>
<gene>
    <name evidence="22" type="ORF">FP507_01980</name>
</gene>
<name>A0A5M8IC94_CHLPH</name>
<dbReference type="Gene3D" id="3.40.50.2300">
    <property type="match status" value="1"/>
</dbReference>
<evidence type="ECO:0000256" key="12">
    <source>
        <dbReference type="ARBA" id="ARBA00023012"/>
    </source>
</evidence>
<dbReference type="InterPro" id="IPR036641">
    <property type="entry name" value="HPT_dom_sf"/>
</dbReference>
<dbReference type="PRINTS" id="PR00344">
    <property type="entry name" value="BCTRLSENSOR"/>
</dbReference>
<dbReference type="SUPFAM" id="SSF52172">
    <property type="entry name" value="CheY-like"/>
    <property type="match status" value="2"/>
</dbReference>
<evidence type="ECO:0000256" key="4">
    <source>
        <dbReference type="ARBA" id="ARBA00022475"/>
    </source>
</evidence>
<dbReference type="CDD" id="cd00082">
    <property type="entry name" value="HisKA"/>
    <property type="match status" value="1"/>
</dbReference>
<feature type="domain" description="HPt" evidence="21">
    <location>
        <begin position="772"/>
        <end position="865"/>
    </location>
</feature>